<dbReference type="GO" id="GO:0005634">
    <property type="term" value="C:nucleus"/>
    <property type="evidence" value="ECO:0007669"/>
    <property type="project" value="UniProtKB-SubCell"/>
</dbReference>
<reference evidence="4" key="2">
    <citation type="journal article" date="2015" name="Data Brief">
        <title>Shoot transcriptome of the giant reed, Arundo donax.</title>
        <authorList>
            <person name="Barrero R.A."/>
            <person name="Guerrero F.D."/>
            <person name="Moolhuijzen P."/>
            <person name="Goolsby J.A."/>
            <person name="Tidwell J."/>
            <person name="Bellgard S.E."/>
            <person name="Bellgard M.I."/>
        </authorList>
    </citation>
    <scope>NUCLEOTIDE SEQUENCE</scope>
    <source>
        <tissue evidence="4">Shoot tissue taken approximately 20 cm above the soil surface</tissue>
    </source>
</reference>
<proteinExistence type="inferred from homology"/>
<organism evidence="4">
    <name type="scientific">Arundo donax</name>
    <name type="common">Giant reed</name>
    <name type="synonym">Donax arundinaceus</name>
    <dbReference type="NCBI Taxonomy" id="35708"/>
    <lineage>
        <taxon>Eukaryota</taxon>
        <taxon>Viridiplantae</taxon>
        <taxon>Streptophyta</taxon>
        <taxon>Embryophyta</taxon>
        <taxon>Tracheophyta</taxon>
        <taxon>Spermatophyta</taxon>
        <taxon>Magnoliopsida</taxon>
        <taxon>Liliopsida</taxon>
        <taxon>Poales</taxon>
        <taxon>Poaceae</taxon>
        <taxon>PACMAD clade</taxon>
        <taxon>Arundinoideae</taxon>
        <taxon>Arundineae</taxon>
        <taxon>Arundo</taxon>
    </lineage>
</organism>
<name>A0A0A9CUG3_ARUDO</name>
<reference evidence="4" key="1">
    <citation type="submission" date="2014-09" db="EMBL/GenBank/DDBJ databases">
        <authorList>
            <person name="Magalhaes I.L.F."/>
            <person name="Oliveira U."/>
            <person name="Santos F.R."/>
            <person name="Vidigal T.H.D.A."/>
            <person name="Brescovit A.D."/>
            <person name="Santos A.J."/>
        </authorList>
    </citation>
    <scope>NUCLEOTIDE SEQUENCE</scope>
    <source>
        <tissue evidence="4">Shoot tissue taken approximately 20 cm above the soil surface</tissue>
    </source>
</reference>
<accession>A0A0A9CUG3</accession>
<dbReference type="PANTHER" id="PTHR23424:SF23">
    <property type="entry name" value="PROTEIN SAAL1"/>
    <property type="match status" value="1"/>
</dbReference>
<comment type="similarity">
    <text evidence="3">Belongs to the SAAL1 family.</text>
</comment>
<comment type="subcellular location">
    <subcellularLocation>
        <location evidence="1">Nucleus</location>
    </subcellularLocation>
</comment>
<evidence type="ECO:0000256" key="3">
    <source>
        <dbReference type="ARBA" id="ARBA00038401"/>
    </source>
</evidence>
<evidence type="ECO:0000256" key="2">
    <source>
        <dbReference type="ARBA" id="ARBA00023242"/>
    </source>
</evidence>
<keyword evidence="2" id="KW-0539">Nucleus</keyword>
<dbReference type="InterPro" id="IPR052464">
    <property type="entry name" value="Synovial_Prolif_Regulator"/>
</dbReference>
<protein>
    <submittedName>
        <fullName evidence="4">Uncharacterized protein</fullName>
    </submittedName>
</protein>
<dbReference type="AlphaFoldDB" id="A0A0A9CUG3"/>
<dbReference type="PANTHER" id="PTHR23424">
    <property type="entry name" value="SERUM AMYLOID A"/>
    <property type="match status" value="1"/>
</dbReference>
<evidence type="ECO:0000256" key="1">
    <source>
        <dbReference type="ARBA" id="ARBA00004123"/>
    </source>
</evidence>
<evidence type="ECO:0000313" key="4">
    <source>
        <dbReference type="EMBL" id="JAD78068.1"/>
    </source>
</evidence>
<dbReference type="EMBL" id="GBRH01219827">
    <property type="protein sequence ID" value="JAD78068.1"/>
    <property type="molecule type" value="Transcribed_RNA"/>
</dbReference>
<sequence length="183" mass="20741">MSSSDQLIQVLHRIVKLPDKFEITSYCASAVIILANLSADGKHIVLMLSHDLPFLEDLFDILPLVSDDNQARNALWCILARLLVQAQGADMNSSSVEHFVSLLLRRFTVIKDDLESHRVDKEDLSAEDAYMKHGISTILRAISCVMERWIMEKTSLSEEDASLTENTIENARKLLSYCQNYEL</sequence>